<dbReference type="Gene3D" id="3.30.70.120">
    <property type="match status" value="1"/>
</dbReference>
<dbReference type="InterPro" id="IPR015867">
    <property type="entry name" value="N-reg_PII/ATP_PRibTrfase_C"/>
</dbReference>
<dbReference type="RefSeq" id="WP_391937811.1">
    <property type="nucleotide sequence ID" value="NZ_JBIBSM010000032.1"/>
</dbReference>
<dbReference type="Proteomes" id="UP001603013">
    <property type="component" value="Unassembled WGS sequence"/>
</dbReference>
<comment type="similarity">
    <text evidence="1">Belongs to the CutA family.</text>
</comment>
<evidence type="ECO:0000313" key="3">
    <source>
        <dbReference type="Proteomes" id="UP001603013"/>
    </source>
</evidence>
<organism evidence="2 3">
    <name type="scientific">Streptomyces lateritius</name>
    <dbReference type="NCBI Taxonomy" id="67313"/>
    <lineage>
        <taxon>Bacteria</taxon>
        <taxon>Bacillati</taxon>
        <taxon>Actinomycetota</taxon>
        <taxon>Actinomycetes</taxon>
        <taxon>Kitasatosporales</taxon>
        <taxon>Streptomycetaceae</taxon>
        <taxon>Streptomyces</taxon>
    </lineage>
</organism>
<reference evidence="2 3" key="1">
    <citation type="submission" date="2024-10" db="EMBL/GenBank/DDBJ databases">
        <title>The Natural Products Discovery Center: Release of the First 8490 Sequenced Strains for Exploring Actinobacteria Biosynthetic Diversity.</title>
        <authorList>
            <person name="Kalkreuter E."/>
            <person name="Kautsar S.A."/>
            <person name="Yang D."/>
            <person name="Bader C.D."/>
            <person name="Teijaro C.N."/>
            <person name="Fluegel L."/>
            <person name="Davis C.M."/>
            <person name="Simpson J.R."/>
            <person name="Lauterbach L."/>
            <person name="Steele A.D."/>
            <person name="Gui C."/>
            <person name="Meng S."/>
            <person name="Li G."/>
            <person name="Viehrig K."/>
            <person name="Ye F."/>
            <person name="Su P."/>
            <person name="Kiefer A.F."/>
            <person name="Nichols A."/>
            <person name="Cepeda A.J."/>
            <person name="Yan W."/>
            <person name="Fan B."/>
            <person name="Jiang Y."/>
            <person name="Adhikari A."/>
            <person name="Zheng C.-J."/>
            <person name="Schuster L."/>
            <person name="Cowan T.M."/>
            <person name="Smanski M.J."/>
            <person name="Chevrette M.G."/>
            <person name="De Carvalho L.P.S."/>
            <person name="Shen B."/>
        </authorList>
    </citation>
    <scope>NUCLEOTIDE SEQUENCE [LARGE SCALE GENOMIC DNA]</scope>
    <source>
        <strain evidence="2 3">NPDC015755</strain>
    </source>
</reference>
<evidence type="ECO:0000313" key="2">
    <source>
        <dbReference type="EMBL" id="MFF8281053.1"/>
    </source>
</evidence>
<keyword evidence="3" id="KW-1185">Reference proteome</keyword>
<comment type="caution">
    <text evidence="2">The sequence shown here is derived from an EMBL/GenBank/DDBJ whole genome shotgun (WGS) entry which is preliminary data.</text>
</comment>
<name>A0ABW6YMW6_9ACTN</name>
<accession>A0ABW6YMW6</accession>
<dbReference type="InterPro" id="IPR011322">
    <property type="entry name" value="N-reg_PII-like_a/b"/>
</dbReference>
<dbReference type="PANTHER" id="PTHR23419:SF8">
    <property type="entry name" value="FI09726P"/>
    <property type="match status" value="1"/>
</dbReference>
<gene>
    <name evidence="2" type="primary">cutA</name>
    <name evidence="2" type="ORF">ACF05T_34215</name>
</gene>
<dbReference type="PANTHER" id="PTHR23419">
    <property type="entry name" value="DIVALENT CATION TOLERANCE CUTA-RELATED"/>
    <property type="match status" value="1"/>
</dbReference>
<sequence length="118" mass="12678">MTVAPTALTVLTTVDSAEKAEALARGAVEARLAACAQIVGPITSVYHWQRTIETSQEWQVVFKTTQSRYDALEAHLLAVHDYETPEIVATAIVRASAAYLKWIEAETGTGTETGTAVS</sequence>
<dbReference type="InterPro" id="IPR004323">
    <property type="entry name" value="Ion_tolerance_CutA"/>
</dbReference>
<evidence type="ECO:0000256" key="1">
    <source>
        <dbReference type="ARBA" id="ARBA00010169"/>
    </source>
</evidence>
<dbReference type="SUPFAM" id="SSF54913">
    <property type="entry name" value="GlnB-like"/>
    <property type="match status" value="1"/>
</dbReference>
<dbReference type="EMBL" id="JBIBSM010000032">
    <property type="protein sequence ID" value="MFF8281053.1"/>
    <property type="molecule type" value="Genomic_DNA"/>
</dbReference>
<protein>
    <submittedName>
        <fullName evidence="2">Divalent-cation tolerance protein CutA</fullName>
    </submittedName>
</protein>
<dbReference type="Pfam" id="PF03091">
    <property type="entry name" value="CutA1"/>
    <property type="match status" value="1"/>
</dbReference>
<proteinExistence type="inferred from homology"/>